<gene>
    <name evidence="1" type="ORF">JJQ90_09760</name>
</gene>
<name>A0ABS6H5Q2_9PROT</name>
<comment type="caution">
    <text evidence="1">The sequence shown here is derived from an EMBL/GenBank/DDBJ whole genome shotgun (WGS) entry which is preliminary data.</text>
</comment>
<dbReference type="Proteomes" id="UP000689967">
    <property type="component" value="Unassembled WGS sequence"/>
</dbReference>
<protein>
    <submittedName>
        <fullName evidence="1">DUF2190 family protein</fullName>
    </submittedName>
</protein>
<dbReference type="InterPro" id="IPR011231">
    <property type="entry name" value="Phage_VT1-Sakai_H0018"/>
</dbReference>
<sequence>MAKNIVQEDGDIIDTVAPYAVASGAGALVGAMFGVAMHAAESGAPLALKTRGVVTLPKPGSGAMTRGAKVYWDDTGKQITTSATSNTLAGVVTTPVADGVTSVDIRLNGSF</sequence>
<reference evidence="1 2" key="1">
    <citation type="submission" date="2021-01" db="EMBL/GenBank/DDBJ databases">
        <title>Roseomonas sp. nov, a bacterium isolated from an oil production mixture in Yumen Oilfield.</title>
        <authorList>
            <person name="Wu D."/>
        </authorList>
    </citation>
    <scope>NUCLEOTIDE SEQUENCE [LARGE SCALE GENOMIC DNA]</scope>
    <source>
        <strain evidence="1 2">ROY-5-3</strain>
    </source>
</reference>
<dbReference type="EMBL" id="JAERQM010000002">
    <property type="protein sequence ID" value="MBU8543990.1"/>
    <property type="molecule type" value="Genomic_DNA"/>
</dbReference>
<dbReference type="RefSeq" id="WP_216874764.1">
    <property type="nucleotide sequence ID" value="NZ_JAERQM010000002.1"/>
</dbReference>
<evidence type="ECO:0000313" key="2">
    <source>
        <dbReference type="Proteomes" id="UP000689967"/>
    </source>
</evidence>
<organism evidence="1 2">
    <name type="scientific">Falsiroseomonas oleicola</name>
    <dbReference type="NCBI Taxonomy" id="2801474"/>
    <lineage>
        <taxon>Bacteria</taxon>
        <taxon>Pseudomonadati</taxon>
        <taxon>Pseudomonadota</taxon>
        <taxon>Alphaproteobacteria</taxon>
        <taxon>Acetobacterales</taxon>
        <taxon>Roseomonadaceae</taxon>
        <taxon>Falsiroseomonas</taxon>
    </lineage>
</organism>
<dbReference type="PIRSF" id="PIRSF030771">
    <property type="entry name" value="UCP030771"/>
    <property type="match status" value="1"/>
</dbReference>
<keyword evidence="2" id="KW-1185">Reference proteome</keyword>
<dbReference type="Pfam" id="PF09956">
    <property type="entry name" value="Phage_cement_2"/>
    <property type="match status" value="1"/>
</dbReference>
<proteinExistence type="predicted"/>
<accession>A0ABS6H5Q2</accession>
<evidence type="ECO:0000313" key="1">
    <source>
        <dbReference type="EMBL" id="MBU8543990.1"/>
    </source>
</evidence>